<comment type="caution">
    <text evidence="2">The sequence shown here is derived from an EMBL/GenBank/DDBJ whole genome shotgun (WGS) entry which is preliminary data.</text>
</comment>
<evidence type="ECO:0000256" key="1">
    <source>
        <dbReference type="SAM" id="MobiDB-lite"/>
    </source>
</evidence>
<feature type="region of interest" description="Disordered" evidence="1">
    <location>
        <begin position="69"/>
        <end position="101"/>
    </location>
</feature>
<sequence>MTERLRQLLRTLPALALIGVLGISALAHFGHHALDPECAPAAGGTHPCVQCSALHAGAIVEDAAAPAPPAAAPLARAADPGSAAPRPAARRCGAPRAPPAA</sequence>
<protein>
    <recommendedName>
        <fullName evidence="3">DUF2946 domain-containing protein</fullName>
    </recommendedName>
</protein>
<reference evidence="2" key="1">
    <citation type="journal article" date="2020" name="mSystems">
        <title>Genome- and Community-Level Interaction Insights into Carbon Utilization and Element Cycling Functions of Hydrothermarchaeota in Hydrothermal Sediment.</title>
        <authorList>
            <person name="Zhou Z."/>
            <person name="Liu Y."/>
            <person name="Xu W."/>
            <person name="Pan J."/>
            <person name="Luo Z.H."/>
            <person name="Li M."/>
        </authorList>
    </citation>
    <scope>NUCLEOTIDE SEQUENCE [LARGE SCALE GENOMIC DNA]</scope>
    <source>
        <strain evidence="2">SpSt-381</strain>
    </source>
</reference>
<evidence type="ECO:0008006" key="3">
    <source>
        <dbReference type="Google" id="ProtNLM"/>
    </source>
</evidence>
<accession>A0A832MKF0</accession>
<dbReference type="EMBL" id="DSQF01000004">
    <property type="protein sequence ID" value="HGZ42360.1"/>
    <property type="molecule type" value="Genomic_DNA"/>
</dbReference>
<name>A0A832MKF0_UNCEI</name>
<dbReference type="AlphaFoldDB" id="A0A832MKF0"/>
<feature type="compositionally biased region" description="Low complexity" evidence="1">
    <location>
        <begin position="72"/>
        <end position="95"/>
    </location>
</feature>
<evidence type="ECO:0000313" key="2">
    <source>
        <dbReference type="EMBL" id="HGZ42360.1"/>
    </source>
</evidence>
<gene>
    <name evidence="2" type="ORF">ENR23_02855</name>
</gene>
<proteinExistence type="predicted"/>
<organism evidence="2">
    <name type="scientific">Eiseniibacteriota bacterium</name>
    <dbReference type="NCBI Taxonomy" id="2212470"/>
    <lineage>
        <taxon>Bacteria</taxon>
        <taxon>Candidatus Eiseniibacteriota</taxon>
    </lineage>
</organism>